<comment type="caution">
    <text evidence="1">The sequence shown here is derived from an EMBL/GenBank/DDBJ whole genome shotgun (WGS) entry which is preliminary data.</text>
</comment>
<protein>
    <submittedName>
        <fullName evidence="1">Uncharacterized protein</fullName>
    </submittedName>
</protein>
<evidence type="ECO:0000313" key="2">
    <source>
        <dbReference type="Proteomes" id="UP001174909"/>
    </source>
</evidence>
<accession>A0AA35RW48</accession>
<proteinExistence type="predicted"/>
<dbReference type="AlphaFoldDB" id="A0AA35RW48"/>
<dbReference type="EMBL" id="CASHTH010001677">
    <property type="protein sequence ID" value="CAI8017988.1"/>
    <property type="molecule type" value="Genomic_DNA"/>
</dbReference>
<sequence>MAGYPADFSVSSQRRQRV</sequence>
<dbReference type="Proteomes" id="UP001174909">
    <property type="component" value="Unassembled WGS sequence"/>
</dbReference>
<reference evidence="1" key="1">
    <citation type="submission" date="2023-03" db="EMBL/GenBank/DDBJ databases">
        <authorList>
            <person name="Steffen K."/>
            <person name="Cardenas P."/>
        </authorList>
    </citation>
    <scope>NUCLEOTIDE SEQUENCE</scope>
</reference>
<organism evidence="1 2">
    <name type="scientific">Geodia barretti</name>
    <name type="common">Barrett's horny sponge</name>
    <dbReference type="NCBI Taxonomy" id="519541"/>
    <lineage>
        <taxon>Eukaryota</taxon>
        <taxon>Metazoa</taxon>
        <taxon>Porifera</taxon>
        <taxon>Demospongiae</taxon>
        <taxon>Heteroscleromorpha</taxon>
        <taxon>Tetractinellida</taxon>
        <taxon>Astrophorina</taxon>
        <taxon>Geodiidae</taxon>
        <taxon>Geodia</taxon>
    </lineage>
</organism>
<evidence type="ECO:0000313" key="1">
    <source>
        <dbReference type="EMBL" id="CAI8017988.1"/>
    </source>
</evidence>
<keyword evidence="2" id="KW-1185">Reference proteome</keyword>
<name>A0AA35RW48_GEOBA</name>
<gene>
    <name evidence="1" type="ORF">GBAR_LOCUS10865</name>
</gene>